<dbReference type="Proteomes" id="UP000595437">
    <property type="component" value="Chromosome 7"/>
</dbReference>
<proteinExistence type="predicted"/>
<organism evidence="1 2">
    <name type="scientific">Caligus rogercresseyi</name>
    <name type="common">Sea louse</name>
    <dbReference type="NCBI Taxonomy" id="217165"/>
    <lineage>
        <taxon>Eukaryota</taxon>
        <taxon>Metazoa</taxon>
        <taxon>Ecdysozoa</taxon>
        <taxon>Arthropoda</taxon>
        <taxon>Crustacea</taxon>
        <taxon>Multicrustacea</taxon>
        <taxon>Hexanauplia</taxon>
        <taxon>Copepoda</taxon>
        <taxon>Siphonostomatoida</taxon>
        <taxon>Caligidae</taxon>
        <taxon>Caligus</taxon>
    </lineage>
</organism>
<name>A0A7T8HJN2_CALRO</name>
<keyword evidence="2" id="KW-1185">Reference proteome</keyword>
<evidence type="ECO:0000313" key="2">
    <source>
        <dbReference type="Proteomes" id="UP000595437"/>
    </source>
</evidence>
<accession>A0A7T8HJN2</accession>
<gene>
    <name evidence="1" type="ORF">FKW44_011758</name>
</gene>
<dbReference type="EMBL" id="CP045896">
    <property type="protein sequence ID" value="QQP50670.1"/>
    <property type="molecule type" value="Genomic_DNA"/>
</dbReference>
<evidence type="ECO:0000313" key="1">
    <source>
        <dbReference type="EMBL" id="QQP50670.1"/>
    </source>
</evidence>
<dbReference type="AlphaFoldDB" id="A0A7T8HJN2"/>
<protein>
    <submittedName>
        <fullName evidence="1">Uncharacterized protein</fullName>
    </submittedName>
</protein>
<reference evidence="2" key="1">
    <citation type="submission" date="2021-01" db="EMBL/GenBank/DDBJ databases">
        <title>Caligus Genome Assembly.</title>
        <authorList>
            <person name="Gallardo-Escarate C."/>
        </authorList>
    </citation>
    <scope>NUCLEOTIDE SEQUENCE [LARGE SCALE GENOMIC DNA]</scope>
</reference>
<feature type="non-terminal residue" evidence="1">
    <location>
        <position position="64"/>
    </location>
</feature>
<sequence length="64" mass="7310">MTEDEIASTVSAIIESKYPRRKSLRRSSKIEEEEVTQIEIPQIKEAMPITLEIPSLDQRPELVG</sequence>